<evidence type="ECO:0000256" key="1">
    <source>
        <dbReference type="ARBA" id="ARBA00022679"/>
    </source>
</evidence>
<evidence type="ECO:0000313" key="4">
    <source>
        <dbReference type="Proteomes" id="UP000187735"/>
    </source>
</evidence>
<keyword evidence="1 3" id="KW-0808">Transferase</keyword>
<dbReference type="Gene3D" id="3.40.50.150">
    <property type="entry name" value="Vaccinia Virus protein VP39"/>
    <property type="match status" value="1"/>
</dbReference>
<gene>
    <name evidence="3" type="ORF">Fuma_00949</name>
</gene>
<dbReference type="GO" id="GO:0032259">
    <property type="term" value="P:methylation"/>
    <property type="evidence" value="ECO:0007669"/>
    <property type="project" value="UniProtKB-KW"/>
</dbReference>
<dbReference type="RefSeq" id="WP_077023135.1">
    <property type="nucleotide sequence ID" value="NZ_CP017641.1"/>
</dbReference>
<reference evidence="3 4" key="1">
    <citation type="journal article" date="2016" name="Front. Microbiol.">
        <title>Fuerstia marisgermanicae gen. nov., sp. nov., an Unusual Member of the Phylum Planctomycetes from the German Wadden Sea.</title>
        <authorList>
            <person name="Kohn T."/>
            <person name="Heuer A."/>
            <person name="Jogler M."/>
            <person name="Vollmers J."/>
            <person name="Boedeker C."/>
            <person name="Bunk B."/>
            <person name="Rast P."/>
            <person name="Borchert D."/>
            <person name="Glockner I."/>
            <person name="Freese H.M."/>
            <person name="Klenk H.P."/>
            <person name="Overmann J."/>
            <person name="Kaster A.K."/>
            <person name="Rohde M."/>
            <person name="Wiegand S."/>
            <person name="Jogler C."/>
        </authorList>
    </citation>
    <scope>NUCLEOTIDE SEQUENCE [LARGE SCALE GENOMIC DNA]</scope>
    <source>
        <strain evidence="3 4">NH11</strain>
    </source>
</reference>
<dbReference type="SUPFAM" id="SSF53335">
    <property type="entry name" value="S-adenosyl-L-methionine-dependent methyltransferases"/>
    <property type="match status" value="1"/>
</dbReference>
<dbReference type="EMBL" id="CP017641">
    <property type="protein sequence ID" value="APZ91361.1"/>
    <property type="molecule type" value="Genomic_DNA"/>
</dbReference>
<organism evidence="3 4">
    <name type="scientific">Fuerstiella marisgermanici</name>
    <dbReference type="NCBI Taxonomy" id="1891926"/>
    <lineage>
        <taxon>Bacteria</taxon>
        <taxon>Pseudomonadati</taxon>
        <taxon>Planctomycetota</taxon>
        <taxon>Planctomycetia</taxon>
        <taxon>Planctomycetales</taxon>
        <taxon>Planctomycetaceae</taxon>
        <taxon>Fuerstiella</taxon>
    </lineage>
</organism>
<dbReference type="Pfam" id="PF13649">
    <property type="entry name" value="Methyltransf_25"/>
    <property type="match status" value="1"/>
</dbReference>
<accession>A0A1P8WBD2</accession>
<dbReference type="STRING" id="1891926.Fuma_00949"/>
<dbReference type="OrthoDB" id="9811589at2"/>
<dbReference type="PANTHER" id="PTHR43861">
    <property type="entry name" value="TRANS-ACONITATE 2-METHYLTRANSFERASE-RELATED"/>
    <property type="match status" value="1"/>
</dbReference>
<evidence type="ECO:0000313" key="3">
    <source>
        <dbReference type="EMBL" id="APZ91361.1"/>
    </source>
</evidence>
<keyword evidence="3" id="KW-0489">Methyltransferase</keyword>
<dbReference type="Gene3D" id="2.20.25.110">
    <property type="entry name" value="S-adenosyl-L-methionine-dependent methyltransferases"/>
    <property type="match status" value="1"/>
</dbReference>
<dbReference type="AlphaFoldDB" id="A0A1P8WBD2"/>
<sequence length="260" mass="29753">MTETIQGSIYDYPKYYDLLFGSDWKAEFDFLDACFPKHAGRKVKRVFEPACGTGRLLIKMAKSGYEVGGNDLNSKAIDFCNDRLERFGYPRSTVVEDMADFKVKKKFDAAFNLINTFRHLPTENAAQSHLECMAAALNKGGLYALGIHLDPTKGERMEEESWSARRGNLAITSYMWCKGLDRKKRMEHLGITLDIYTPTSHKRIVDHMDYRTYKHAQFKSLLKKVGAFEVAAVYDFSYDIDAPHKITAESEDVVFVLRKI</sequence>
<dbReference type="InterPro" id="IPR041698">
    <property type="entry name" value="Methyltransf_25"/>
</dbReference>
<dbReference type="KEGG" id="fmr:Fuma_00949"/>
<proteinExistence type="predicted"/>
<evidence type="ECO:0000259" key="2">
    <source>
        <dbReference type="Pfam" id="PF13649"/>
    </source>
</evidence>
<keyword evidence="4" id="KW-1185">Reference proteome</keyword>
<dbReference type="CDD" id="cd02440">
    <property type="entry name" value="AdoMet_MTases"/>
    <property type="match status" value="1"/>
</dbReference>
<protein>
    <submittedName>
        <fullName evidence="3">Magnesium protoporphyrin O-methyltransferase</fullName>
    </submittedName>
</protein>
<dbReference type="Proteomes" id="UP000187735">
    <property type="component" value="Chromosome"/>
</dbReference>
<feature type="domain" description="Methyltransferase" evidence="2">
    <location>
        <begin position="46"/>
        <end position="141"/>
    </location>
</feature>
<dbReference type="GO" id="GO:0008168">
    <property type="term" value="F:methyltransferase activity"/>
    <property type="evidence" value="ECO:0007669"/>
    <property type="project" value="UniProtKB-KW"/>
</dbReference>
<name>A0A1P8WBD2_9PLAN</name>
<dbReference type="InterPro" id="IPR029063">
    <property type="entry name" value="SAM-dependent_MTases_sf"/>
</dbReference>